<evidence type="ECO:0000256" key="2">
    <source>
        <dbReference type="ARBA" id="ARBA00022525"/>
    </source>
</evidence>
<reference evidence="7" key="1">
    <citation type="journal article" date="2015" name="Sci. Rep.">
        <title>Tissue- and time-dependent transcription in Ixodes ricinus salivary glands and midguts when blood feeding on the vertebrate host.</title>
        <authorList>
            <person name="Kotsyfakis M."/>
            <person name="Schwarz A."/>
            <person name="Erhart J."/>
            <person name="Ribeiro J.M."/>
        </authorList>
    </citation>
    <scope>NUCLEOTIDE SEQUENCE</scope>
    <source>
        <tissue evidence="7">Salivary gland and midgut</tissue>
    </source>
</reference>
<keyword evidence="3 6" id="KW-0732">Signal</keyword>
<feature type="chain" id="PRO_5004738654" evidence="6">
    <location>
        <begin position="23"/>
        <end position="113"/>
    </location>
</feature>
<name>V5ICK4_IXORI</name>
<keyword evidence="2" id="KW-0964">Secreted</keyword>
<evidence type="ECO:0000256" key="1">
    <source>
        <dbReference type="ARBA" id="ARBA00004613"/>
    </source>
</evidence>
<dbReference type="GO" id="GO:0005576">
    <property type="term" value="C:extracellular region"/>
    <property type="evidence" value="ECO:0007669"/>
    <property type="project" value="UniProtKB-SubCell"/>
</dbReference>
<keyword evidence="4" id="KW-0325">Glycoprotein</keyword>
<dbReference type="Pfam" id="PF12115">
    <property type="entry name" value="Salp15"/>
    <property type="match status" value="1"/>
</dbReference>
<evidence type="ECO:0000256" key="6">
    <source>
        <dbReference type="SAM" id="SignalP"/>
    </source>
</evidence>
<evidence type="ECO:0000256" key="4">
    <source>
        <dbReference type="ARBA" id="ARBA00023180"/>
    </source>
</evidence>
<evidence type="ECO:0000256" key="5">
    <source>
        <dbReference type="ARBA" id="ARBA00034321"/>
    </source>
</evidence>
<evidence type="ECO:0000313" key="7">
    <source>
        <dbReference type="EMBL" id="JAB70936.1"/>
    </source>
</evidence>
<evidence type="ECO:0000256" key="3">
    <source>
        <dbReference type="ARBA" id="ARBA00022729"/>
    </source>
</evidence>
<protein>
    <submittedName>
        <fullName evidence="7">Putative secreted protein</fullName>
    </submittedName>
</protein>
<dbReference type="AlphaFoldDB" id="V5ICK4"/>
<accession>V5ICK4</accession>
<feature type="signal peptide" evidence="6">
    <location>
        <begin position="1"/>
        <end position="22"/>
    </location>
</feature>
<comment type="subcellular location">
    <subcellularLocation>
        <location evidence="1">Secreted</location>
    </subcellularLocation>
</comment>
<comment type="similarity">
    <text evidence="5">Belongs to the salp15 family.</text>
</comment>
<dbReference type="InterPro" id="IPR021971">
    <property type="entry name" value="Salp15"/>
</dbReference>
<sequence length="113" mass="12466">MIRMMILPLSVVLLAASGYLHAAQEPKEEANNCSPGLGDHIERVCLNSGAMLTQFFDCTYICQYPSTQIQTSFTKHNLPDGLPCGKCKQCCGGTCTPVKFNYENWLTVKPCTK</sequence>
<dbReference type="EMBL" id="GANP01013532">
    <property type="protein sequence ID" value="JAB70936.1"/>
    <property type="molecule type" value="mRNA"/>
</dbReference>
<organism evidence="7">
    <name type="scientific">Ixodes ricinus</name>
    <name type="common">Common tick</name>
    <name type="synonym">Acarus ricinus</name>
    <dbReference type="NCBI Taxonomy" id="34613"/>
    <lineage>
        <taxon>Eukaryota</taxon>
        <taxon>Metazoa</taxon>
        <taxon>Ecdysozoa</taxon>
        <taxon>Arthropoda</taxon>
        <taxon>Chelicerata</taxon>
        <taxon>Arachnida</taxon>
        <taxon>Acari</taxon>
        <taxon>Parasitiformes</taxon>
        <taxon>Ixodida</taxon>
        <taxon>Ixodoidea</taxon>
        <taxon>Ixodidae</taxon>
        <taxon>Ixodinae</taxon>
        <taxon>Ixodes</taxon>
    </lineage>
</organism>
<proteinExistence type="evidence at transcript level"/>